<dbReference type="AlphaFoldDB" id="A0A6N8FZH6"/>
<accession>A0A6N8FZH6</accession>
<reference evidence="2 3" key="1">
    <citation type="journal article" date="2019" name="Front. Microbiol.">
        <title>Genomic Features for Desiccation Tolerance and Sugar Biosynthesis in the Extremophile Gloeocapsopsis sp. UTEX B3054.</title>
        <authorList>
            <person name="Urrejola C."/>
            <person name="Alcorta J."/>
            <person name="Salas L."/>
            <person name="Vasquez M."/>
            <person name="Polz M.F."/>
            <person name="Vicuna R."/>
            <person name="Diez B."/>
        </authorList>
    </citation>
    <scope>NUCLEOTIDE SEQUENCE [LARGE SCALE GENOMIC DNA]</scope>
    <source>
        <strain evidence="2 3">1H9</strain>
    </source>
</reference>
<dbReference type="SUPFAM" id="SSF53756">
    <property type="entry name" value="UDP-Glycosyltransferase/glycogen phosphorylase"/>
    <property type="match status" value="1"/>
</dbReference>
<organism evidence="2 3">
    <name type="scientific">Gloeocapsopsis dulcis AAB1 = 1H9</name>
    <dbReference type="NCBI Taxonomy" id="1433147"/>
    <lineage>
        <taxon>Bacteria</taxon>
        <taxon>Bacillati</taxon>
        <taxon>Cyanobacteriota</taxon>
        <taxon>Cyanophyceae</taxon>
        <taxon>Oscillatoriophycideae</taxon>
        <taxon>Chroococcales</taxon>
        <taxon>Chroococcaceae</taxon>
        <taxon>Gloeocapsopsis</taxon>
        <taxon>Gloeocapsopsis dulcis</taxon>
    </lineage>
</organism>
<proteinExistence type="predicted"/>
<dbReference type="EMBL" id="NAPY01000035">
    <property type="protein sequence ID" value="MUL38259.1"/>
    <property type="molecule type" value="Genomic_DNA"/>
</dbReference>
<evidence type="ECO:0000259" key="1">
    <source>
        <dbReference type="Pfam" id="PF04101"/>
    </source>
</evidence>
<dbReference type="Pfam" id="PF04101">
    <property type="entry name" value="Glyco_tran_28_C"/>
    <property type="match status" value="1"/>
</dbReference>
<dbReference type="InterPro" id="IPR007235">
    <property type="entry name" value="Glyco_trans_28_C"/>
</dbReference>
<dbReference type="GO" id="GO:0016758">
    <property type="term" value="F:hexosyltransferase activity"/>
    <property type="evidence" value="ECO:0007669"/>
    <property type="project" value="InterPro"/>
</dbReference>
<sequence length="164" mass="18775">MIVYTLGTIFFPFDRAVFWLHELLEREIIVEPVLFQHGATNADKLSHPLLTSVASLTINEMHDAVKQSSLVISHAGQGSTRMLAEMGACFVLIPRLRRYGEHVDDHQLLFARAVERFGVPYCTELEQLVKYIEQPPIPLQHKLFNAPSLAEHLTVRYRLVELQK</sequence>
<dbReference type="Gene3D" id="3.40.50.2000">
    <property type="entry name" value="Glycogen Phosphorylase B"/>
    <property type="match status" value="1"/>
</dbReference>
<comment type="caution">
    <text evidence="2">The sequence shown here is derived from an EMBL/GenBank/DDBJ whole genome shotgun (WGS) entry which is preliminary data.</text>
</comment>
<evidence type="ECO:0000313" key="2">
    <source>
        <dbReference type="EMBL" id="MUL38259.1"/>
    </source>
</evidence>
<protein>
    <submittedName>
        <fullName evidence="2">Glucosyl transferase</fullName>
    </submittedName>
</protein>
<dbReference type="Proteomes" id="UP000441797">
    <property type="component" value="Unassembled WGS sequence"/>
</dbReference>
<dbReference type="OrthoDB" id="9814973at2"/>
<gene>
    <name evidence="2" type="ORF">BWI75_18465</name>
</gene>
<feature type="domain" description="Glycosyl transferase family 28 C-terminal" evidence="1">
    <location>
        <begin position="31"/>
        <end position="133"/>
    </location>
</feature>
<keyword evidence="2" id="KW-0808">Transferase</keyword>
<keyword evidence="3" id="KW-1185">Reference proteome</keyword>
<evidence type="ECO:0000313" key="3">
    <source>
        <dbReference type="Proteomes" id="UP000441797"/>
    </source>
</evidence>
<dbReference type="RefSeq" id="WP_105217987.1">
    <property type="nucleotide sequence ID" value="NZ_CAWNSU010000061.1"/>
</dbReference>
<name>A0A6N8FZH6_9CHRO</name>